<reference evidence="5 6" key="1">
    <citation type="journal article" date="2019" name="Syst. Appl. Microbiol.">
        <title>Oenococcus sicerae sp. nov., isolated from French cider.</title>
        <authorList>
            <person name="Cousin F.J."/>
            <person name="Le Guellec R."/>
            <person name="Chagnot C."/>
            <person name="Goux D."/>
            <person name="Dalmasso M."/>
            <person name="Laplace J.M."/>
            <person name="Cretenet M."/>
        </authorList>
    </citation>
    <scope>NUCLEOTIDE SEQUENCE [LARGE SCALE GENOMIC DNA]</scope>
    <source>
        <strain evidence="5 6">UCMA 15228</strain>
    </source>
</reference>
<keyword evidence="6" id="KW-1185">Reference proteome</keyword>
<dbReference type="HAMAP" id="MF_00245">
    <property type="entry name" value="UPF0122"/>
    <property type="match status" value="1"/>
</dbReference>
<sequence>MELAEKQFSTELFGFYGILLSEKQQYYLQALLADDLGISEIAENEAVSRQAISDQIKHALESLTEFESKLHLRENYLVRRKIEDRLATKFDPKLLHKLIDLEEK</sequence>
<evidence type="ECO:0000313" key="6">
    <source>
        <dbReference type="Proteomes" id="UP000286907"/>
    </source>
</evidence>
<dbReference type="PANTHER" id="PTHR40083">
    <property type="entry name" value="UPF0122 PROTEIN CBO2450/CLC_2298"/>
    <property type="match status" value="1"/>
</dbReference>
<dbReference type="InterPro" id="IPR007394">
    <property type="entry name" value="UPF0122"/>
</dbReference>
<dbReference type="InterPro" id="IPR013324">
    <property type="entry name" value="RNA_pol_sigma_r3/r4-like"/>
</dbReference>
<evidence type="ECO:0000313" key="5">
    <source>
        <dbReference type="EMBL" id="QAS69929.1"/>
    </source>
</evidence>
<dbReference type="Gene3D" id="1.10.10.10">
    <property type="entry name" value="Winged helix-like DNA-binding domain superfamily/Winged helix DNA-binding domain"/>
    <property type="match status" value="1"/>
</dbReference>
<dbReference type="EMBL" id="CP029684">
    <property type="protein sequence ID" value="QAS69929.1"/>
    <property type="molecule type" value="Genomic_DNA"/>
</dbReference>
<evidence type="ECO:0000256" key="3">
    <source>
        <dbReference type="HAMAP-Rule" id="MF_00245"/>
    </source>
</evidence>
<evidence type="ECO:0000256" key="1">
    <source>
        <dbReference type="ARBA" id="ARBA00008720"/>
    </source>
</evidence>
<evidence type="ECO:0000313" key="7">
    <source>
        <dbReference type="Proteomes" id="UP001167919"/>
    </source>
</evidence>
<dbReference type="AlphaFoldDB" id="A0AAJ1VP04"/>
<proteinExistence type="inferred from homology"/>
<comment type="function">
    <text evidence="2 3">Might take part in the signal recognition particle (SRP) pathway. This is inferred from the conservation of its genetic proximity to ftsY/ffh. May be a regulatory protein.</text>
</comment>
<reference evidence="4" key="2">
    <citation type="submission" date="2019-01" db="EMBL/GenBank/DDBJ databases">
        <title>Oenococcus sicerae UCMA17102.</title>
        <authorList>
            <person name="Cousin F.J."/>
            <person name="Le Guellec R."/>
            <person name="Cretenet M."/>
        </authorList>
    </citation>
    <scope>NUCLEOTIDE SEQUENCE</scope>
    <source>
        <strain evidence="4">UCMA17102</strain>
    </source>
</reference>
<gene>
    <name evidence="5" type="ORF">DLJ48_05020</name>
    <name evidence="4" type="ORF">EVC35_04955</name>
</gene>
<comment type="similarity">
    <text evidence="1 3">Belongs to the UPF0122 family.</text>
</comment>
<dbReference type="InterPro" id="IPR036388">
    <property type="entry name" value="WH-like_DNA-bd_sf"/>
</dbReference>
<organism evidence="4 7">
    <name type="scientific">Oenococcus sicerae</name>
    <dbReference type="NCBI Taxonomy" id="2203724"/>
    <lineage>
        <taxon>Bacteria</taxon>
        <taxon>Bacillati</taxon>
        <taxon>Bacillota</taxon>
        <taxon>Bacilli</taxon>
        <taxon>Lactobacillales</taxon>
        <taxon>Lactobacillaceae</taxon>
        <taxon>Oenococcus</taxon>
    </lineage>
</organism>
<dbReference type="Proteomes" id="UP001167919">
    <property type="component" value="Unassembled WGS sequence"/>
</dbReference>
<dbReference type="PANTHER" id="PTHR40083:SF1">
    <property type="entry name" value="UPF0122 PROTEIN YLXM"/>
    <property type="match status" value="1"/>
</dbReference>
<dbReference type="Pfam" id="PF04297">
    <property type="entry name" value="UPF0122"/>
    <property type="match status" value="1"/>
</dbReference>
<protein>
    <recommendedName>
        <fullName evidence="3">UPF0122 protein DLJ48_05020</fullName>
    </recommendedName>
</protein>
<name>A0AAJ1VP04_9LACO</name>
<evidence type="ECO:0000313" key="4">
    <source>
        <dbReference type="EMBL" id="MDN6900354.1"/>
    </source>
</evidence>
<dbReference type="Proteomes" id="UP000286907">
    <property type="component" value="Chromosome"/>
</dbReference>
<accession>A0AAJ1VP04</accession>
<evidence type="ECO:0000256" key="2">
    <source>
        <dbReference type="ARBA" id="ARBA00024764"/>
    </source>
</evidence>
<dbReference type="EMBL" id="SDWY01000002">
    <property type="protein sequence ID" value="MDN6900354.1"/>
    <property type="molecule type" value="Genomic_DNA"/>
</dbReference>
<dbReference type="SUPFAM" id="SSF88659">
    <property type="entry name" value="Sigma3 and sigma4 domains of RNA polymerase sigma factors"/>
    <property type="match status" value="1"/>
</dbReference>
<dbReference type="RefSeq" id="WP_128686403.1">
    <property type="nucleotide sequence ID" value="NZ_CP029684.2"/>
</dbReference>
<reference evidence="5" key="3">
    <citation type="submission" date="2020-01" db="EMBL/GenBank/DDBJ databases">
        <authorList>
            <person name="Cousin F.J."/>
            <person name="Le Guellec R."/>
            <person name="Cretenet M."/>
        </authorList>
    </citation>
    <scope>NUCLEOTIDE SEQUENCE</scope>
    <source>
        <strain evidence="5">UCMA 15228</strain>
    </source>
</reference>